<dbReference type="NCBIfam" id="NF009503">
    <property type="entry name" value="PRK12863.1-3"/>
    <property type="match status" value="1"/>
</dbReference>
<evidence type="ECO:0000313" key="4">
    <source>
        <dbReference type="Proteomes" id="UP001055117"/>
    </source>
</evidence>
<dbReference type="EMBL" id="BPQG01000055">
    <property type="protein sequence ID" value="GJD45822.1"/>
    <property type="molecule type" value="Genomic_DNA"/>
</dbReference>
<accession>A0ABQ4QKR3</accession>
<comment type="caution">
    <text evidence="3">The sequence shown here is derived from an EMBL/GenBank/DDBJ whole genome shotgun (WGS) entry which is preliminary data.</text>
</comment>
<feature type="domain" description="YCII-related" evidence="2">
    <location>
        <begin position="1"/>
        <end position="88"/>
    </location>
</feature>
<dbReference type="SUPFAM" id="SSF54909">
    <property type="entry name" value="Dimeric alpha+beta barrel"/>
    <property type="match status" value="1"/>
</dbReference>
<evidence type="ECO:0000256" key="1">
    <source>
        <dbReference type="ARBA" id="ARBA00007689"/>
    </source>
</evidence>
<dbReference type="PANTHER" id="PTHR33606:SF3">
    <property type="entry name" value="PROTEIN YCII"/>
    <property type="match status" value="1"/>
</dbReference>
<dbReference type="Proteomes" id="UP001055117">
    <property type="component" value="Unassembled WGS sequence"/>
</dbReference>
<reference evidence="3 4" key="1">
    <citation type="journal article" date="2021" name="Front. Microbiol.">
        <title>Comprehensive Comparative Genomics and Phenotyping of Methylobacterium Species.</title>
        <authorList>
            <person name="Alessa O."/>
            <person name="Ogura Y."/>
            <person name="Fujitani Y."/>
            <person name="Takami H."/>
            <person name="Hayashi T."/>
            <person name="Sahin N."/>
            <person name="Tani A."/>
        </authorList>
    </citation>
    <scope>NUCLEOTIDE SEQUENCE [LARGE SCALE GENOMIC DNA]</scope>
    <source>
        <strain evidence="3 4">DSM 23679</strain>
    </source>
</reference>
<dbReference type="RefSeq" id="WP_147830329.1">
    <property type="nucleotide sequence ID" value="NZ_BPQG01000055.1"/>
</dbReference>
<evidence type="ECO:0000259" key="2">
    <source>
        <dbReference type="Pfam" id="PF03795"/>
    </source>
</evidence>
<dbReference type="InterPro" id="IPR051807">
    <property type="entry name" value="Sec-metab_biosynth-assoc"/>
</dbReference>
<dbReference type="Pfam" id="PF03795">
    <property type="entry name" value="YCII"/>
    <property type="match status" value="1"/>
</dbReference>
<organism evidence="3 4">
    <name type="scientific">Methylobacterium cerastii</name>
    <dbReference type="NCBI Taxonomy" id="932741"/>
    <lineage>
        <taxon>Bacteria</taxon>
        <taxon>Pseudomonadati</taxon>
        <taxon>Pseudomonadota</taxon>
        <taxon>Alphaproteobacteria</taxon>
        <taxon>Hyphomicrobiales</taxon>
        <taxon>Methylobacteriaceae</taxon>
        <taxon>Methylobacterium</taxon>
    </lineage>
</organism>
<sequence length="102" mass="11319">MPFIIETFDKPGHQHLRREARAEHLAFLEAQAALLLACGAKLADDGSDAGGGLYVVDVETRAEAEAFIAEDPFTKAGLFERVAIQRWRKAYLDGRSYLKPQT</sequence>
<dbReference type="Gene3D" id="3.30.70.1060">
    <property type="entry name" value="Dimeric alpha+beta barrel"/>
    <property type="match status" value="1"/>
</dbReference>
<gene>
    <name evidence="3" type="ORF">AFCDBAGC_3699</name>
</gene>
<keyword evidence="4" id="KW-1185">Reference proteome</keyword>
<dbReference type="InterPro" id="IPR005545">
    <property type="entry name" value="YCII"/>
</dbReference>
<evidence type="ECO:0000313" key="3">
    <source>
        <dbReference type="EMBL" id="GJD45822.1"/>
    </source>
</evidence>
<comment type="similarity">
    <text evidence="1">Belongs to the YciI family.</text>
</comment>
<name>A0ABQ4QKR3_9HYPH</name>
<dbReference type="PANTHER" id="PTHR33606">
    <property type="entry name" value="PROTEIN YCII"/>
    <property type="match status" value="1"/>
</dbReference>
<protein>
    <recommendedName>
        <fullName evidence="2">YCII-related domain-containing protein</fullName>
    </recommendedName>
</protein>
<dbReference type="InterPro" id="IPR011008">
    <property type="entry name" value="Dimeric_a/b-barrel"/>
</dbReference>
<proteinExistence type="inferred from homology"/>